<evidence type="ECO:0000256" key="1">
    <source>
        <dbReference type="ARBA" id="ARBA00004370"/>
    </source>
</evidence>
<dbReference type="GO" id="GO:0004984">
    <property type="term" value="F:olfactory receptor activity"/>
    <property type="evidence" value="ECO:0007669"/>
    <property type="project" value="TreeGrafter"/>
</dbReference>
<evidence type="ECO:0000256" key="6">
    <source>
        <dbReference type="SAM" id="Phobius"/>
    </source>
</evidence>
<dbReference type="PROSITE" id="PS50262">
    <property type="entry name" value="G_PROTEIN_RECEP_F1_2"/>
    <property type="match status" value="1"/>
</dbReference>
<dbReference type="InterPro" id="IPR000276">
    <property type="entry name" value="GPCR_Rhodpsn"/>
</dbReference>
<feature type="domain" description="G-protein coupled receptors family 1 profile" evidence="7">
    <location>
        <begin position="67"/>
        <end position="315"/>
    </location>
</feature>
<dbReference type="PANTHER" id="PTHR26451">
    <property type="entry name" value="G_PROTEIN_RECEP_F1_2 DOMAIN-CONTAINING PROTEIN"/>
    <property type="match status" value="1"/>
</dbReference>
<comment type="subcellular location">
    <subcellularLocation>
        <location evidence="1">Membrane</location>
    </subcellularLocation>
</comment>
<evidence type="ECO:0000256" key="5">
    <source>
        <dbReference type="SAM" id="MobiDB-lite"/>
    </source>
</evidence>
<keyword evidence="2 6" id="KW-0812">Transmembrane</keyword>
<dbReference type="Pfam" id="PF00001">
    <property type="entry name" value="7tm_1"/>
    <property type="match status" value="1"/>
</dbReference>
<evidence type="ECO:0000259" key="7">
    <source>
        <dbReference type="PROSITE" id="PS50262"/>
    </source>
</evidence>
<dbReference type="GO" id="GO:0005549">
    <property type="term" value="F:odorant binding"/>
    <property type="evidence" value="ECO:0007669"/>
    <property type="project" value="TreeGrafter"/>
</dbReference>
<dbReference type="EMBL" id="WKFB01000835">
    <property type="protein sequence ID" value="KAF6717409.1"/>
    <property type="molecule type" value="Genomic_DNA"/>
</dbReference>
<feature type="transmembrane region" description="Helical" evidence="6">
    <location>
        <begin position="297"/>
        <end position="317"/>
    </location>
</feature>
<gene>
    <name evidence="8" type="ORF">FQA47_013807</name>
</gene>
<feature type="transmembrane region" description="Helical" evidence="6">
    <location>
        <begin position="166"/>
        <end position="190"/>
    </location>
</feature>
<dbReference type="GO" id="GO:0016020">
    <property type="term" value="C:membrane"/>
    <property type="evidence" value="ECO:0007669"/>
    <property type="project" value="UniProtKB-SubCell"/>
</dbReference>
<keyword evidence="8" id="KW-0675">Receptor</keyword>
<evidence type="ECO:0000313" key="9">
    <source>
        <dbReference type="Proteomes" id="UP000646548"/>
    </source>
</evidence>
<keyword evidence="4 6" id="KW-0472">Membrane</keyword>
<dbReference type="InterPro" id="IPR017452">
    <property type="entry name" value="GPCR_Rhodpsn_7TM"/>
</dbReference>
<evidence type="ECO:0000256" key="4">
    <source>
        <dbReference type="ARBA" id="ARBA00023136"/>
    </source>
</evidence>
<reference evidence="8" key="1">
    <citation type="journal article" name="BMC Genomics">
        <title>Long-read sequencing and de novo genome assembly of marine medaka (Oryzias melastigma).</title>
        <authorList>
            <person name="Liang P."/>
            <person name="Saqib H.S.A."/>
            <person name="Ni X."/>
            <person name="Shen Y."/>
        </authorList>
    </citation>
    <scope>NUCLEOTIDE SEQUENCE</scope>
    <source>
        <strain evidence="8">Bigg-433</strain>
    </source>
</reference>
<feature type="transmembrane region" description="Helical" evidence="6">
    <location>
        <begin position="115"/>
        <end position="133"/>
    </location>
</feature>
<dbReference type="SUPFAM" id="SSF81321">
    <property type="entry name" value="Family A G protein-coupled receptor-like"/>
    <property type="match status" value="1"/>
</dbReference>
<feature type="transmembrane region" description="Helical" evidence="6">
    <location>
        <begin position="223"/>
        <end position="247"/>
    </location>
</feature>
<feature type="transmembrane region" description="Helical" evidence="6">
    <location>
        <begin position="55"/>
        <end position="76"/>
    </location>
</feature>
<evidence type="ECO:0000313" key="8">
    <source>
        <dbReference type="EMBL" id="KAF6717409.1"/>
    </source>
</evidence>
<proteinExistence type="predicted"/>
<dbReference type="PANTHER" id="PTHR26451:SF974">
    <property type="entry name" value="ODORANT RECEPTOR"/>
    <property type="match status" value="1"/>
</dbReference>
<accession>A0A834BU31</accession>
<sequence>MISTEVFKKLQLYTLLRQVAEEKMNSPPGFRGNTTLPPQLLLVRDTFTSAFVKNLLVVLVWLLLTYINCSLVVTFFRHQTFYEDPRYILFTHMVITDGVQLTVTITIFILSYAVYKINVSFCCFLILVAVFTTRNTPINLASMAIERYVAICEPLRYAQVCTVRRTYMAIGLMWFLCAAPDITDLFVTLATEPLSFFHESVFCLRGNVFKDPALAAKRQAFDIIYFSCVFLTLVFTYLKVLFAARALSSHRASAQKARNTILLHGAQLAMCLLSYISPSVETVLHIIFPGRVLEIRYANYLIVYILPRFLSPIVYGVRDAKFRRYLRMYLVCYRCGGADKKDSSLTRTTRKPAGREQTLPA</sequence>
<dbReference type="Gene3D" id="1.20.1070.10">
    <property type="entry name" value="Rhodopsin 7-helix transmembrane proteins"/>
    <property type="match status" value="1"/>
</dbReference>
<dbReference type="FunFam" id="1.20.1070.10:FF:000096">
    <property type="entry name" value="Odorant receptor 131-2"/>
    <property type="match status" value="1"/>
</dbReference>
<feature type="transmembrane region" description="Helical" evidence="6">
    <location>
        <begin position="259"/>
        <end position="277"/>
    </location>
</feature>
<evidence type="ECO:0000256" key="3">
    <source>
        <dbReference type="ARBA" id="ARBA00022989"/>
    </source>
</evidence>
<protein>
    <submittedName>
        <fullName evidence="8">Olfactory receptor 51D1</fullName>
    </submittedName>
</protein>
<name>A0A834BU31_ORYME</name>
<keyword evidence="3 6" id="KW-1133">Transmembrane helix</keyword>
<dbReference type="InterPro" id="IPR052921">
    <property type="entry name" value="GPCR1_Superfamily_Member"/>
</dbReference>
<comment type="caution">
    <text evidence="8">The sequence shown here is derived from an EMBL/GenBank/DDBJ whole genome shotgun (WGS) entry which is preliminary data.</text>
</comment>
<dbReference type="Proteomes" id="UP000646548">
    <property type="component" value="Unassembled WGS sequence"/>
</dbReference>
<evidence type="ECO:0000256" key="2">
    <source>
        <dbReference type="ARBA" id="ARBA00022692"/>
    </source>
</evidence>
<organism evidence="8 9">
    <name type="scientific">Oryzias melastigma</name>
    <name type="common">Marine medaka</name>
    <dbReference type="NCBI Taxonomy" id="30732"/>
    <lineage>
        <taxon>Eukaryota</taxon>
        <taxon>Metazoa</taxon>
        <taxon>Chordata</taxon>
        <taxon>Craniata</taxon>
        <taxon>Vertebrata</taxon>
        <taxon>Euteleostomi</taxon>
        <taxon>Actinopterygii</taxon>
        <taxon>Neopterygii</taxon>
        <taxon>Teleostei</taxon>
        <taxon>Neoteleostei</taxon>
        <taxon>Acanthomorphata</taxon>
        <taxon>Ovalentaria</taxon>
        <taxon>Atherinomorphae</taxon>
        <taxon>Beloniformes</taxon>
        <taxon>Adrianichthyidae</taxon>
        <taxon>Oryziinae</taxon>
        <taxon>Oryzias</taxon>
    </lineage>
</organism>
<dbReference type="GO" id="GO:0004930">
    <property type="term" value="F:G protein-coupled receptor activity"/>
    <property type="evidence" value="ECO:0007669"/>
    <property type="project" value="InterPro"/>
</dbReference>
<dbReference type="AlphaFoldDB" id="A0A834BU31"/>
<feature type="region of interest" description="Disordered" evidence="5">
    <location>
        <begin position="340"/>
        <end position="361"/>
    </location>
</feature>